<sequence>MAVASKMFFGEFEHALDAKGRLIIPAKFRELLGTSFVITRGMDGCIFGYPAERWATLQAQLDDLPLTRKDARAFVRFFYAAAAECELDKQGRVMIPATLRQYAKLEKQCVIVGVSDRFEIWGAEHWQQFETETAANFDDLAENLIDF</sequence>
<dbReference type="GO" id="GO:0005737">
    <property type="term" value="C:cytoplasm"/>
    <property type="evidence" value="ECO:0007669"/>
    <property type="project" value="UniProtKB-UniRule"/>
</dbReference>
<evidence type="ECO:0000313" key="2">
    <source>
        <dbReference type="EMBL" id="KZU92295.1"/>
    </source>
</evidence>
<reference evidence="2 3" key="1">
    <citation type="submission" date="2016-03" db="EMBL/GenBank/DDBJ databases">
        <title>Comparative genomics of 54 Lactobacillus plantarum strains reveals genomic uncoupling from niche constraints.</title>
        <authorList>
            <person name="Martino M.E."/>
        </authorList>
    </citation>
    <scope>NUCLEOTIDE SEQUENCE [LARGE SCALE GENOMIC DNA]</scope>
    <source>
        <strain evidence="2 3">19.1</strain>
    </source>
</reference>
<keyword evidence="2" id="KW-0131">Cell cycle</keyword>
<comment type="similarity">
    <text evidence="1">Belongs to the MraZ family.</text>
</comment>
<comment type="subcellular location">
    <subcellularLocation>
        <location evidence="1">Cytoplasm</location>
        <location evidence="1">Nucleoid</location>
    </subcellularLocation>
</comment>
<comment type="caution">
    <text evidence="2">The sequence shown here is derived from an EMBL/GenBank/DDBJ whole genome shotgun (WGS) entry which is preliminary data.</text>
</comment>
<evidence type="ECO:0000256" key="1">
    <source>
        <dbReference type="HAMAP-Rule" id="MF_01008"/>
    </source>
</evidence>
<accession>A0A166BDX0</accession>
<dbReference type="PATRIC" id="fig|1590.142.peg.2012"/>
<dbReference type="GO" id="GO:0003700">
    <property type="term" value="F:DNA-binding transcription factor activity"/>
    <property type="evidence" value="ECO:0007669"/>
    <property type="project" value="UniProtKB-UniRule"/>
</dbReference>
<gene>
    <name evidence="1" type="primary">mraZ</name>
    <name evidence="2" type="ORF">Lp19_3581</name>
</gene>
<proteinExistence type="inferred from homology"/>
<dbReference type="AlphaFoldDB" id="A0A166BDX0"/>
<dbReference type="Pfam" id="PF02381">
    <property type="entry name" value="MraZ"/>
    <property type="match status" value="2"/>
</dbReference>
<dbReference type="NCBIfam" id="TIGR00242">
    <property type="entry name" value="division/cell wall cluster transcriptional repressor MraZ"/>
    <property type="match status" value="1"/>
</dbReference>
<dbReference type="InterPro" id="IPR007159">
    <property type="entry name" value="SpoVT-AbrB_dom"/>
</dbReference>
<organism evidence="2 3">
    <name type="scientific">Lactiplantibacillus plantarum</name>
    <name type="common">Lactobacillus plantarum</name>
    <dbReference type="NCBI Taxonomy" id="1590"/>
    <lineage>
        <taxon>Bacteria</taxon>
        <taxon>Bacillati</taxon>
        <taxon>Bacillota</taxon>
        <taxon>Bacilli</taxon>
        <taxon>Lactobacillales</taxon>
        <taxon>Lactobacillaceae</taxon>
        <taxon>Lactiplantibacillus</taxon>
    </lineage>
</organism>
<dbReference type="SUPFAM" id="SSF89447">
    <property type="entry name" value="AbrB/MazE/MraZ-like"/>
    <property type="match status" value="1"/>
</dbReference>
<keyword evidence="1" id="KW-0805">Transcription regulation</keyword>
<dbReference type="CDD" id="cd16321">
    <property type="entry name" value="MraZ_C"/>
    <property type="match status" value="1"/>
</dbReference>
<keyword evidence="2" id="KW-0132">Cell division</keyword>
<dbReference type="Proteomes" id="UP000076882">
    <property type="component" value="Unassembled WGS sequence"/>
</dbReference>
<dbReference type="PANTHER" id="PTHR34701">
    <property type="entry name" value="TRANSCRIPTIONAL REGULATOR MRAZ"/>
    <property type="match status" value="1"/>
</dbReference>
<dbReference type="PANTHER" id="PTHR34701:SF1">
    <property type="entry name" value="TRANSCRIPTIONAL REGULATOR MRAZ"/>
    <property type="match status" value="1"/>
</dbReference>
<keyword evidence="1" id="KW-0804">Transcription</keyword>
<protein>
    <recommendedName>
        <fullName evidence="1">Transcriptional regulator MraZ</fullName>
    </recommendedName>
</protein>
<name>A0A166BDX0_LACPN</name>
<dbReference type="GO" id="GO:2000143">
    <property type="term" value="P:negative regulation of DNA-templated transcription initiation"/>
    <property type="evidence" value="ECO:0007669"/>
    <property type="project" value="TreeGrafter"/>
</dbReference>
<dbReference type="InterPro" id="IPR038619">
    <property type="entry name" value="MraZ_sf"/>
</dbReference>
<dbReference type="InterPro" id="IPR037914">
    <property type="entry name" value="SpoVT-AbrB_sf"/>
</dbReference>
<dbReference type="GO" id="GO:0051301">
    <property type="term" value="P:cell division"/>
    <property type="evidence" value="ECO:0007669"/>
    <property type="project" value="UniProtKB-KW"/>
</dbReference>
<comment type="subunit">
    <text evidence="1">Forms oligomers.</text>
</comment>
<keyword evidence="1" id="KW-0238">DNA-binding</keyword>
<dbReference type="EMBL" id="LUXM01000040">
    <property type="protein sequence ID" value="KZU92295.1"/>
    <property type="molecule type" value="Genomic_DNA"/>
</dbReference>
<dbReference type="Gene3D" id="3.40.1550.20">
    <property type="entry name" value="Transcriptional regulator MraZ domain"/>
    <property type="match status" value="1"/>
</dbReference>
<dbReference type="HAMAP" id="MF_01008">
    <property type="entry name" value="MraZ"/>
    <property type="match status" value="1"/>
</dbReference>
<dbReference type="InterPro" id="IPR035644">
    <property type="entry name" value="MraZ_C"/>
</dbReference>
<dbReference type="GO" id="GO:0009295">
    <property type="term" value="C:nucleoid"/>
    <property type="evidence" value="ECO:0007669"/>
    <property type="project" value="UniProtKB-SubCell"/>
</dbReference>
<dbReference type="InterPro" id="IPR020603">
    <property type="entry name" value="MraZ_dom"/>
</dbReference>
<dbReference type="CDD" id="cd16320">
    <property type="entry name" value="MraZ_N"/>
    <property type="match status" value="1"/>
</dbReference>
<dbReference type="InterPro" id="IPR003444">
    <property type="entry name" value="MraZ"/>
</dbReference>
<evidence type="ECO:0000313" key="3">
    <source>
        <dbReference type="Proteomes" id="UP000076882"/>
    </source>
</evidence>
<dbReference type="FunFam" id="3.40.1550.20:FF:000002">
    <property type="entry name" value="Transcriptional regulator MraZ"/>
    <property type="match status" value="1"/>
</dbReference>
<dbReference type="InterPro" id="IPR035642">
    <property type="entry name" value="MraZ_N"/>
</dbReference>
<keyword evidence="1" id="KW-0963">Cytoplasm</keyword>
<dbReference type="PROSITE" id="PS51740">
    <property type="entry name" value="SPOVT_ABRB"/>
    <property type="match status" value="2"/>
</dbReference>
<dbReference type="GO" id="GO:0000976">
    <property type="term" value="F:transcription cis-regulatory region binding"/>
    <property type="evidence" value="ECO:0007669"/>
    <property type="project" value="TreeGrafter"/>
</dbReference>